<dbReference type="PANTHER" id="PTHR10334">
    <property type="entry name" value="CYSTEINE-RICH SECRETORY PROTEIN-RELATED"/>
    <property type="match status" value="1"/>
</dbReference>
<dbReference type="InterPro" id="IPR035940">
    <property type="entry name" value="CAP_sf"/>
</dbReference>
<keyword evidence="6" id="KW-1185">Reference proteome</keyword>
<proteinExistence type="evidence at protein level"/>
<dbReference type="ExpressionAtlas" id="K7VTQ5">
    <property type="expression patterns" value="baseline and differential"/>
</dbReference>
<dbReference type="InterPro" id="IPR001283">
    <property type="entry name" value="CRISP-related"/>
</dbReference>
<evidence type="ECO:0007829" key="7">
    <source>
        <dbReference type="PeptideAtlas" id="K7VTQ5"/>
    </source>
</evidence>
<feature type="domain" description="SCP" evidence="3">
    <location>
        <begin position="101"/>
        <end position="232"/>
    </location>
</feature>
<accession>A0A1D6FLY4</accession>
<accession>K7VTQ5</accession>
<dbReference type="Proteomes" id="UP000007305">
    <property type="component" value="Chromosome 8"/>
</dbReference>
<protein>
    <submittedName>
        <fullName evidence="4">Oxygen evolving complex23</fullName>
    </submittedName>
</protein>
<evidence type="ECO:0000313" key="6">
    <source>
        <dbReference type="Proteomes" id="UP000007305"/>
    </source>
</evidence>
<dbReference type="OrthoDB" id="337038at2759"/>
<dbReference type="OMA" id="LHSGHEY"/>
<dbReference type="KEGG" id="zma:100280436"/>
<dbReference type="STRING" id="4577.K7VTQ5"/>
<dbReference type="FunFam" id="3.40.33.10:FF:000004">
    <property type="entry name" value="CAP, cysteine-rich secretory protein, antigen 5"/>
    <property type="match status" value="1"/>
</dbReference>
<name>K7VTQ5_MAIZE</name>
<evidence type="ECO:0000256" key="1">
    <source>
        <dbReference type="SAM" id="MobiDB-lite"/>
    </source>
</evidence>
<keyword evidence="2" id="KW-0732">Signal</keyword>
<dbReference type="SMART" id="SM00198">
    <property type="entry name" value="SCP"/>
    <property type="match status" value="1"/>
</dbReference>
<dbReference type="GeneID" id="100280436"/>
<evidence type="ECO:0000313" key="5">
    <source>
        <dbReference type="EnsemblPlants" id="Zm00001eb345530_P001"/>
    </source>
</evidence>
<dbReference type="Gramene" id="Zm00001eb345530_T001">
    <property type="protein sequence ID" value="Zm00001eb345530_P001"/>
    <property type="gene ID" value="Zm00001eb345530"/>
</dbReference>
<dbReference type="SMR" id="K7VTQ5"/>
<dbReference type="IntAct" id="K7VTQ5">
    <property type="interactions" value="1"/>
</dbReference>
<evidence type="ECO:0000259" key="3">
    <source>
        <dbReference type="SMART" id="SM00198"/>
    </source>
</evidence>
<reference evidence="6" key="1">
    <citation type="journal article" date="2009" name="Science">
        <title>The B73 maize genome: complexity, diversity, and dynamics.</title>
        <authorList>
            <person name="Schnable P.S."/>
            <person name="Ware D."/>
            <person name="Fulton R.S."/>
            <person name="Stein J.C."/>
            <person name="Wei F."/>
            <person name="Pasternak S."/>
            <person name="Liang C."/>
            <person name="Zhang J."/>
            <person name="Fulton L."/>
            <person name="Graves T.A."/>
            <person name="Minx P."/>
            <person name="Reily A.D."/>
            <person name="Courtney L."/>
            <person name="Kruchowski S.S."/>
            <person name="Tomlinson C."/>
            <person name="Strong C."/>
            <person name="Delehaunty K."/>
            <person name="Fronick C."/>
            <person name="Courtney B."/>
            <person name="Rock S.M."/>
            <person name="Belter E."/>
            <person name="Du F."/>
            <person name="Kim K."/>
            <person name="Abbott R.M."/>
            <person name="Cotton M."/>
            <person name="Levy A."/>
            <person name="Marchetto P."/>
            <person name="Ochoa K."/>
            <person name="Jackson S.M."/>
            <person name="Gillam B."/>
            <person name="Chen W."/>
            <person name="Yan L."/>
            <person name="Higginbotham J."/>
            <person name="Cardenas M."/>
            <person name="Waligorski J."/>
            <person name="Applebaum E."/>
            <person name="Phelps L."/>
            <person name="Falcone J."/>
            <person name="Kanchi K."/>
            <person name="Thane T."/>
            <person name="Scimone A."/>
            <person name="Thane N."/>
            <person name="Henke J."/>
            <person name="Wang T."/>
            <person name="Ruppert J."/>
            <person name="Shah N."/>
            <person name="Rotter K."/>
            <person name="Hodges J."/>
            <person name="Ingenthron E."/>
            <person name="Cordes M."/>
            <person name="Kohlberg S."/>
            <person name="Sgro J."/>
            <person name="Delgado B."/>
            <person name="Mead K."/>
            <person name="Chinwalla A."/>
            <person name="Leonard S."/>
            <person name="Crouse K."/>
            <person name="Collura K."/>
            <person name="Kudrna D."/>
            <person name="Currie J."/>
            <person name="He R."/>
            <person name="Angelova A."/>
            <person name="Rajasekar S."/>
            <person name="Mueller T."/>
            <person name="Lomeli R."/>
            <person name="Scara G."/>
            <person name="Ko A."/>
            <person name="Delaney K."/>
            <person name="Wissotski M."/>
            <person name="Lopez G."/>
            <person name="Campos D."/>
            <person name="Braidotti M."/>
            <person name="Ashley E."/>
            <person name="Golser W."/>
            <person name="Kim H."/>
            <person name="Lee S."/>
            <person name="Lin J."/>
            <person name="Dujmic Z."/>
            <person name="Kim W."/>
            <person name="Talag J."/>
            <person name="Zuccolo A."/>
            <person name="Fan C."/>
            <person name="Sebastian A."/>
            <person name="Kramer M."/>
            <person name="Spiegel L."/>
            <person name="Nascimento L."/>
            <person name="Zutavern T."/>
            <person name="Miller B."/>
            <person name="Ambroise C."/>
            <person name="Muller S."/>
            <person name="Spooner W."/>
            <person name="Narechania A."/>
            <person name="Ren L."/>
            <person name="Wei S."/>
            <person name="Kumari S."/>
            <person name="Faga B."/>
            <person name="Levy M.J."/>
            <person name="McMahan L."/>
            <person name="Van Buren P."/>
            <person name="Vaughn M.W."/>
            <person name="Ying K."/>
            <person name="Yeh C.-T."/>
            <person name="Emrich S.J."/>
            <person name="Jia Y."/>
            <person name="Kalyanaraman A."/>
            <person name="Hsia A.-P."/>
            <person name="Barbazuk W.B."/>
            <person name="Baucom R.S."/>
            <person name="Brutnell T.P."/>
            <person name="Carpita N.C."/>
            <person name="Chaparro C."/>
            <person name="Chia J.-M."/>
            <person name="Deragon J.-M."/>
            <person name="Estill J.C."/>
            <person name="Fu Y."/>
            <person name="Jeddeloh J.A."/>
            <person name="Han Y."/>
            <person name="Lee H."/>
            <person name="Li P."/>
            <person name="Lisch D.R."/>
            <person name="Liu S."/>
            <person name="Liu Z."/>
            <person name="Nagel D.H."/>
            <person name="McCann M.C."/>
            <person name="SanMiguel P."/>
            <person name="Myers A.M."/>
            <person name="Nettleton D."/>
            <person name="Nguyen J."/>
            <person name="Penning B.W."/>
            <person name="Ponnala L."/>
            <person name="Schneider K.L."/>
            <person name="Schwartz D.C."/>
            <person name="Sharma A."/>
            <person name="Soderlund C."/>
            <person name="Springer N.M."/>
            <person name="Sun Q."/>
            <person name="Wang H."/>
            <person name="Waterman M."/>
            <person name="Westerman R."/>
            <person name="Wolfgruber T.K."/>
            <person name="Yang L."/>
            <person name="Yu Y."/>
            <person name="Zhang L."/>
            <person name="Zhou S."/>
            <person name="Zhu Q."/>
            <person name="Bennetzen J.L."/>
            <person name="Dawe R.K."/>
            <person name="Jiang J."/>
            <person name="Jiang N."/>
            <person name="Presting G.G."/>
            <person name="Wessler S.R."/>
            <person name="Aluru S."/>
            <person name="Martienssen R.A."/>
            <person name="Clifton S.W."/>
            <person name="McCombie W.R."/>
            <person name="Wing R.A."/>
            <person name="Wilson R.K."/>
        </authorList>
    </citation>
    <scope>NUCLEOTIDE SEQUENCE [LARGE SCALE GENOMIC DNA]</scope>
    <source>
        <strain evidence="6">cv. B73</strain>
    </source>
</reference>
<feature type="region of interest" description="Disordered" evidence="1">
    <location>
        <begin position="30"/>
        <end position="66"/>
    </location>
</feature>
<dbReference type="Gene3D" id="3.40.33.10">
    <property type="entry name" value="CAP"/>
    <property type="match status" value="1"/>
</dbReference>
<dbReference type="HOGENOM" id="CLU_092970_0_0_1"/>
<dbReference type="eggNOG" id="KOG3017">
    <property type="taxonomic scope" value="Eukaryota"/>
</dbReference>
<feature type="signal peptide" evidence="2">
    <location>
        <begin position="1"/>
        <end position="28"/>
    </location>
</feature>
<dbReference type="EnsemblPlants" id="Zm00001eb345530_T001">
    <property type="protein sequence ID" value="Zm00001eb345530_P001"/>
    <property type="gene ID" value="Zm00001eb345530"/>
</dbReference>
<feature type="chain" id="PRO_5010836019" evidence="2">
    <location>
        <begin position="29"/>
        <end position="245"/>
    </location>
</feature>
<dbReference type="AlphaFoldDB" id="K7VTQ5"/>
<organism evidence="4">
    <name type="scientific">Zea mays</name>
    <name type="common">Maize</name>
    <dbReference type="NCBI Taxonomy" id="4577"/>
    <lineage>
        <taxon>Eukaryota</taxon>
        <taxon>Viridiplantae</taxon>
        <taxon>Streptophyta</taxon>
        <taxon>Embryophyta</taxon>
        <taxon>Tracheophyta</taxon>
        <taxon>Spermatophyta</taxon>
        <taxon>Magnoliopsida</taxon>
        <taxon>Liliopsida</taxon>
        <taxon>Poales</taxon>
        <taxon>Poaceae</taxon>
        <taxon>PACMAD clade</taxon>
        <taxon>Panicoideae</taxon>
        <taxon>Andropogonodae</taxon>
        <taxon>Andropogoneae</taxon>
        <taxon>Tripsacinae</taxon>
        <taxon>Zea</taxon>
    </lineage>
</organism>
<gene>
    <name evidence="5" type="primary">LOC100280436</name>
    <name evidence="4" type="ORF">ZEAMMB73_Zm00001d009772</name>
</gene>
<dbReference type="EMBL" id="CM000784">
    <property type="protein sequence ID" value="AQK92679.1"/>
    <property type="molecule type" value="Genomic_DNA"/>
</dbReference>
<sequence length="245" mass="27574">MARLPTSSGMAALLLLVAFVVLPSAALSSSSSLLHSPPESDETSGGSEQQAPPEDENKEKERQLAKEKAYAAEKVVQQEMLKYAKEKGLVSPTNGTGWYRGIAREFVDAHNELRARYGVPPMKWDNQLARQARRWSNAMRKDCQILHSGHEYGESVFRSYDDWNATAREAVFWWGKEEAIYDKDKEKCKYGKVFKECGHFALMVGKRSTKVGCARAECFKGGVFITCNYYATDLDKNKNKTPNDN</sequence>
<dbReference type="InterPro" id="IPR014044">
    <property type="entry name" value="CAP_dom"/>
</dbReference>
<reference evidence="4" key="2">
    <citation type="submission" date="2015-12" db="EMBL/GenBank/DDBJ databases">
        <title>Update maize B73 reference genome by single molecule sequencing technologies.</title>
        <authorList>
            <consortium name="Maize Genome Sequencing Project"/>
            <person name="Ware D."/>
        </authorList>
    </citation>
    <scope>NUCLEOTIDE SEQUENCE</scope>
    <source>
        <tissue evidence="4">Seedling</tissue>
    </source>
</reference>
<dbReference type="GO" id="GO:0005615">
    <property type="term" value="C:extracellular space"/>
    <property type="evidence" value="ECO:0000318"/>
    <property type="project" value="GO_Central"/>
</dbReference>
<dbReference type="SUPFAM" id="SSF55797">
    <property type="entry name" value="PR-1-like"/>
    <property type="match status" value="1"/>
</dbReference>
<keyword evidence="7" id="KW-1267">Proteomics identification</keyword>
<reference evidence="5" key="4">
    <citation type="submission" date="2021-05" db="UniProtKB">
        <authorList>
            <consortium name="EnsemblPlants"/>
        </authorList>
    </citation>
    <scope>IDENTIFICATION</scope>
    <source>
        <strain evidence="5">cv. B73</strain>
    </source>
</reference>
<dbReference type="RefSeq" id="NP_001146829.2">
    <property type="nucleotide sequence ID" value="NM_001153357.2"/>
</dbReference>
<dbReference type="Pfam" id="PF00188">
    <property type="entry name" value="CAP"/>
    <property type="match status" value="1"/>
</dbReference>
<dbReference type="PaxDb" id="4577-GRMZM2G156857_P01"/>
<reference evidence="5" key="3">
    <citation type="submission" date="2019-07" db="EMBL/GenBank/DDBJ databases">
        <authorList>
            <person name="Seetharam A."/>
            <person name="Woodhouse M."/>
            <person name="Cannon E."/>
        </authorList>
    </citation>
    <scope>NUCLEOTIDE SEQUENCE [LARGE SCALE GENOMIC DNA]</scope>
    <source>
        <strain evidence="5">cv. B73</strain>
    </source>
</reference>
<evidence type="ECO:0000313" key="4">
    <source>
        <dbReference type="EMBL" id="AQK92679.1"/>
    </source>
</evidence>
<feature type="compositionally biased region" description="Basic and acidic residues" evidence="1">
    <location>
        <begin position="55"/>
        <end position="66"/>
    </location>
</feature>
<evidence type="ECO:0000256" key="2">
    <source>
        <dbReference type="SAM" id="SignalP"/>
    </source>
</evidence>